<keyword evidence="13 14" id="KW-0472">Membrane</keyword>
<dbReference type="SUPFAM" id="SSF55874">
    <property type="entry name" value="ATPase domain of HSP90 chaperone/DNA topoisomerase II/histidine kinase"/>
    <property type="match status" value="1"/>
</dbReference>
<evidence type="ECO:0000256" key="1">
    <source>
        <dbReference type="ARBA" id="ARBA00000085"/>
    </source>
</evidence>
<dbReference type="Gene3D" id="3.30.450.20">
    <property type="entry name" value="PAS domain"/>
    <property type="match status" value="2"/>
</dbReference>
<evidence type="ECO:0000259" key="15">
    <source>
        <dbReference type="PROSITE" id="PS50109"/>
    </source>
</evidence>
<proteinExistence type="predicted"/>
<evidence type="ECO:0000256" key="10">
    <source>
        <dbReference type="ARBA" id="ARBA00022840"/>
    </source>
</evidence>
<dbReference type="InterPro" id="IPR036890">
    <property type="entry name" value="HATPase_C_sf"/>
</dbReference>
<dbReference type="CDD" id="cd16915">
    <property type="entry name" value="HATPase_DpiB-CitA-like"/>
    <property type="match status" value="1"/>
</dbReference>
<keyword evidence="12" id="KW-0902">Two-component regulatory system</keyword>
<keyword evidence="5" id="KW-0597">Phosphoprotein</keyword>
<gene>
    <name evidence="16" type="ORF">ACFFGV_15885</name>
</gene>
<dbReference type="InterPro" id="IPR004358">
    <property type="entry name" value="Sig_transdc_His_kin-like_C"/>
</dbReference>
<dbReference type="CDD" id="cd00130">
    <property type="entry name" value="PAS"/>
    <property type="match status" value="1"/>
</dbReference>
<dbReference type="SUPFAM" id="SSF55890">
    <property type="entry name" value="Sporulation response regulatory protein Spo0B"/>
    <property type="match status" value="1"/>
</dbReference>
<comment type="catalytic activity">
    <reaction evidence="1">
        <text>ATP + protein L-histidine = ADP + protein N-phospho-L-histidine.</text>
        <dbReference type="EC" id="2.7.13.3"/>
    </reaction>
</comment>
<dbReference type="SMART" id="SM00387">
    <property type="entry name" value="HATPase_c"/>
    <property type="match status" value="1"/>
</dbReference>
<dbReference type="Gene3D" id="1.10.287.130">
    <property type="match status" value="1"/>
</dbReference>
<keyword evidence="11 14" id="KW-1133">Transmembrane helix</keyword>
<evidence type="ECO:0000256" key="7">
    <source>
        <dbReference type="ARBA" id="ARBA00022692"/>
    </source>
</evidence>
<organism evidence="16 17">
    <name type="scientific">Pontibacillus salicampi</name>
    <dbReference type="NCBI Taxonomy" id="1449801"/>
    <lineage>
        <taxon>Bacteria</taxon>
        <taxon>Bacillati</taxon>
        <taxon>Bacillota</taxon>
        <taxon>Bacilli</taxon>
        <taxon>Bacillales</taxon>
        <taxon>Bacillaceae</taxon>
        <taxon>Pontibacillus</taxon>
    </lineage>
</organism>
<evidence type="ECO:0000256" key="3">
    <source>
        <dbReference type="ARBA" id="ARBA00012438"/>
    </source>
</evidence>
<feature type="transmembrane region" description="Helical" evidence="14">
    <location>
        <begin position="13"/>
        <end position="35"/>
    </location>
</feature>
<dbReference type="EC" id="2.7.13.3" evidence="3"/>
<feature type="domain" description="Histidine kinase" evidence="15">
    <location>
        <begin position="335"/>
        <end position="528"/>
    </location>
</feature>
<dbReference type="InterPro" id="IPR033463">
    <property type="entry name" value="sCache_3"/>
</dbReference>
<comment type="subcellular location">
    <subcellularLocation>
        <location evidence="2">Cell membrane</location>
        <topology evidence="2">Multi-pass membrane protein</topology>
    </subcellularLocation>
</comment>
<dbReference type="Gene3D" id="3.30.565.10">
    <property type="entry name" value="Histidine kinase-like ATPase, C-terminal domain"/>
    <property type="match status" value="1"/>
</dbReference>
<evidence type="ECO:0000256" key="6">
    <source>
        <dbReference type="ARBA" id="ARBA00022679"/>
    </source>
</evidence>
<keyword evidence="10 16" id="KW-0067">ATP-binding</keyword>
<evidence type="ECO:0000256" key="13">
    <source>
        <dbReference type="ARBA" id="ARBA00023136"/>
    </source>
</evidence>
<evidence type="ECO:0000256" key="14">
    <source>
        <dbReference type="SAM" id="Phobius"/>
    </source>
</evidence>
<feature type="transmembrane region" description="Helical" evidence="14">
    <location>
        <begin position="176"/>
        <end position="195"/>
    </location>
</feature>
<dbReference type="EMBL" id="JBHLTP010000013">
    <property type="protein sequence ID" value="MFC0525061.1"/>
    <property type="molecule type" value="Genomic_DNA"/>
</dbReference>
<name>A0ABV6LRL8_9BACI</name>
<dbReference type="PANTHER" id="PTHR43547:SF3">
    <property type="entry name" value="SENSOR PROTEIN CITS"/>
    <property type="match status" value="1"/>
</dbReference>
<dbReference type="InterPro" id="IPR000014">
    <property type="entry name" value="PAS"/>
</dbReference>
<keyword evidence="8" id="KW-0547">Nucleotide-binding</keyword>
<dbReference type="Pfam" id="PF17203">
    <property type="entry name" value="sCache_3_2"/>
    <property type="match status" value="1"/>
</dbReference>
<protein>
    <recommendedName>
        <fullName evidence="3">histidine kinase</fullName>
        <ecNumber evidence="3">2.7.13.3</ecNumber>
    </recommendedName>
</protein>
<dbReference type="InterPro" id="IPR039506">
    <property type="entry name" value="SPOB_a"/>
</dbReference>
<dbReference type="InterPro" id="IPR003594">
    <property type="entry name" value="HATPase_dom"/>
</dbReference>
<evidence type="ECO:0000256" key="4">
    <source>
        <dbReference type="ARBA" id="ARBA00022475"/>
    </source>
</evidence>
<evidence type="ECO:0000256" key="8">
    <source>
        <dbReference type="ARBA" id="ARBA00022741"/>
    </source>
</evidence>
<comment type="caution">
    <text evidence="16">The sequence shown here is derived from an EMBL/GenBank/DDBJ whole genome shotgun (WGS) entry which is preliminary data.</text>
</comment>
<dbReference type="InterPro" id="IPR013767">
    <property type="entry name" value="PAS_fold"/>
</dbReference>
<dbReference type="InterPro" id="IPR029151">
    <property type="entry name" value="Sensor-like_sf"/>
</dbReference>
<dbReference type="SUPFAM" id="SSF103190">
    <property type="entry name" value="Sensory domain-like"/>
    <property type="match status" value="1"/>
</dbReference>
<sequence length="535" mass="59684">MRNILRVSLQTKILGLVISMLLFVIVTLTAIFAYWEVKQTKSQKGELALQVATTVSFMPSIKDAFTLEDPSLIIQPIAKEVEKEVGAEFVVIGNKNSIRYAHPDAWKIGRKMVGGDNDRALQKGEYYTSEATGTLGPSLRGKAPIRNSEGDIVGIVSVGFLIEDIQAAMYQKLWKISIVAFLILLVGVGWGVLLVRSIRKDTLGLEPKEIASLYRDRSAILYSIKEGIIAIDQDGNISMMNTSAQEMLHIPYDAIDLSIEEVFPNTKMLRVLQSGQQETDQEMLLGDRLVIVNRTPVVEQGEVIGVVASFRDKTEVQQMVQTLTEVRKYSEDLRSQTHEYTNKLYVLSGLLQLGNYQEARELLDEEVTIQQQQNRILFDQIEDETVQAILLGKISFASEKKIDFHVNEETELHALPSHIQPSLLITILGNLLDNAFDAVSQQQKKQVSFFATDIGKEIVLEVQDNGIGIETNQMDRIFHKGFTTSKEKGRGFGLSNVMDAIYHLEGSVEVNNAEEGGTVFSVFIPKQSSTKEVLG</sequence>
<keyword evidence="9" id="KW-0418">Kinase</keyword>
<evidence type="ECO:0000256" key="5">
    <source>
        <dbReference type="ARBA" id="ARBA00022553"/>
    </source>
</evidence>
<reference evidence="16 17" key="1">
    <citation type="submission" date="2024-09" db="EMBL/GenBank/DDBJ databases">
        <authorList>
            <person name="Sun Q."/>
            <person name="Mori K."/>
        </authorList>
    </citation>
    <scope>NUCLEOTIDE SEQUENCE [LARGE SCALE GENOMIC DNA]</scope>
    <source>
        <strain evidence="16 17">NCAIM B.02529</strain>
    </source>
</reference>
<dbReference type="GO" id="GO:0005524">
    <property type="term" value="F:ATP binding"/>
    <property type="evidence" value="ECO:0007669"/>
    <property type="project" value="UniProtKB-KW"/>
</dbReference>
<dbReference type="PROSITE" id="PS50109">
    <property type="entry name" value="HIS_KIN"/>
    <property type="match status" value="1"/>
</dbReference>
<dbReference type="PRINTS" id="PR00344">
    <property type="entry name" value="BCTRLSENSOR"/>
</dbReference>
<dbReference type="InterPro" id="IPR016120">
    <property type="entry name" value="Sig_transdc_His_kin_SpoOB"/>
</dbReference>
<keyword evidence="17" id="KW-1185">Reference proteome</keyword>
<keyword evidence="7 14" id="KW-0812">Transmembrane</keyword>
<dbReference type="PANTHER" id="PTHR43547">
    <property type="entry name" value="TWO-COMPONENT HISTIDINE KINASE"/>
    <property type="match status" value="1"/>
</dbReference>
<dbReference type="Proteomes" id="UP001589836">
    <property type="component" value="Unassembled WGS sequence"/>
</dbReference>
<keyword evidence="4" id="KW-1003">Cell membrane</keyword>
<evidence type="ECO:0000313" key="16">
    <source>
        <dbReference type="EMBL" id="MFC0525061.1"/>
    </source>
</evidence>
<keyword evidence="6" id="KW-0808">Transferase</keyword>
<dbReference type="SUPFAM" id="SSF55785">
    <property type="entry name" value="PYP-like sensor domain (PAS domain)"/>
    <property type="match status" value="1"/>
</dbReference>
<dbReference type="RefSeq" id="WP_377349828.1">
    <property type="nucleotide sequence ID" value="NZ_JBHLTP010000013.1"/>
</dbReference>
<dbReference type="InterPro" id="IPR005467">
    <property type="entry name" value="His_kinase_dom"/>
</dbReference>
<dbReference type="Pfam" id="PF00989">
    <property type="entry name" value="PAS"/>
    <property type="match status" value="1"/>
</dbReference>
<evidence type="ECO:0000256" key="9">
    <source>
        <dbReference type="ARBA" id="ARBA00022777"/>
    </source>
</evidence>
<accession>A0ABV6LRL8</accession>
<dbReference type="Pfam" id="PF14689">
    <property type="entry name" value="SPOB_a"/>
    <property type="match status" value="1"/>
</dbReference>
<evidence type="ECO:0000256" key="12">
    <source>
        <dbReference type="ARBA" id="ARBA00023012"/>
    </source>
</evidence>
<evidence type="ECO:0000313" key="17">
    <source>
        <dbReference type="Proteomes" id="UP001589836"/>
    </source>
</evidence>
<evidence type="ECO:0000256" key="11">
    <source>
        <dbReference type="ARBA" id="ARBA00022989"/>
    </source>
</evidence>
<dbReference type="Pfam" id="PF02518">
    <property type="entry name" value="HATPase_c"/>
    <property type="match status" value="1"/>
</dbReference>
<dbReference type="InterPro" id="IPR035965">
    <property type="entry name" value="PAS-like_dom_sf"/>
</dbReference>
<evidence type="ECO:0000256" key="2">
    <source>
        <dbReference type="ARBA" id="ARBA00004651"/>
    </source>
</evidence>